<dbReference type="Proteomes" id="UP000605805">
    <property type="component" value="Unassembled WGS sequence"/>
</dbReference>
<sequence length="82" mass="9638">MPMQSYECENPPCIHVVTDKDQRIFAVFVEDWDGNIIFVRAEDILKAADMIRQLIDDNYREAEASQIDYLARRYLNAEPVEE</sequence>
<protein>
    <submittedName>
        <fullName evidence="1">Uncharacterized protein</fullName>
    </submittedName>
</protein>
<evidence type="ECO:0000313" key="1">
    <source>
        <dbReference type="EMBL" id="HIP57396.1"/>
    </source>
</evidence>
<reference evidence="1" key="1">
    <citation type="journal article" date="2020" name="ISME J.">
        <title>Gammaproteobacteria mediating utilization of methyl-, sulfur- and petroleum organic compounds in deep ocean hydrothermal plumes.</title>
        <authorList>
            <person name="Zhou Z."/>
            <person name="Liu Y."/>
            <person name="Pan J."/>
            <person name="Cron B.R."/>
            <person name="Toner B.M."/>
            <person name="Anantharaman K."/>
            <person name="Breier J.A."/>
            <person name="Dick G.J."/>
            <person name="Li M."/>
        </authorList>
    </citation>
    <scope>NUCLEOTIDE SEQUENCE</scope>
    <source>
        <strain evidence="1">SZUA-1435</strain>
    </source>
</reference>
<name>A0A832Z016_9CREN</name>
<evidence type="ECO:0000313" key="2">
    <source>
        <dbReference type="Proteomes" id="UP000605805"/>
    </source>
</evidence>
<comment type="caution">
    <text evidence="1">The sequence shown here is derived from an EMBL/GenBank/DDBJ whole genome shotgun (WGS) entry which is preliminary data.</text>
</comment>
<accession>A0A832Z016</accession>
<dbReference type="AlphaFoldDB" id="A0A832Z016"/>
<proteinExistence type="predicted"/>
<organism evidence="1 2">
    <name type="scientific">Ignisphaera aggregans</name>
    <dbReference type="NCBI Taxonomy" id="334771"/>
    <lineage>
        <taxon>Archaea</taxon>
        <taxon>Thermoproteota</taxon>
        <taxon>Thermoprotei</taxon>
        <taxon>Desulfurococcales</taxon>
        <taxon>Desulfurococcaceae</taxon>
        <taxon>Ignisphaera</taxon>
    </lineage>
</organism>
<dbReference type="EMBL" id="DQTV01000093">
    <property type="protein sequence ID" value="HIP57396.1"/>
    <property type="molecule type" value="Genomic_DNA"/>
</dbReference>
<gene>
    <name evidence="1" type="ORF">EYH02_04945</name>
</gene>